<protein>
    <submittedName>
        <fullName evidence="6">GntR family transcriptional regulator</fullName>
    </submittedName>
</protein>
<evidence type="ECO:0000256" key="4">
    <source>
        <dbReference type="ARBA" id="ARBA00023163"/>
    </source>
</evidence>
<dbReference type="SMART" id="SM00345">
    <property type="entry name" value="HTH_GNTR"/>
    <property type="match status" value="1"/>
</dbReference>
<keyword evidence="2" id="KW-0805">Transcription regulation</keyword>
<evidence type="ECO:0000256" key="1">
    <source>
        <dbReference type="ARBA" id="ARBA00022491"/>
    </source>
</evidence>
<dbReference type="PANTHER" id="PTHR30146:SF95">
    <property type="entry name" value="RIBOSE OPERON REPRESSOR"/>
    <property type="match status" value="1"/>
</dbReference>
<dbReference type="PANTHER" id="PTHR30146">
    <property type="entry name" value="LACI-RELATED TRANSCRIPTIONAL REPRESSOR"/>
    <property type="match status" value="1"/>
</dbReference>
<dbReference type="PRINTS" id="PR00035">
    <property type="entry name" value="HTHGNTR"/>
</dbReference>
<dbReference type="EMBL" id="JBHSOW010000047">
    <property type="protein sequence ID" value="MFC5650179.1"/>
    <property type="molecule type" value="Genomic_DNA"/>
</dbReference>
<proteinExistence type="predicted"/>
<dbReference type="Gene3D" id="3.40.50.2300">
    <property type="match status" value="2"/>
</dbReference>
<evidence type="ECO:0000256" key="3">
    <source>
        <dbReference type="ARBA" id="ARBA00023125"/>
    </source>
</evidence>
<dbReference type="SUPFAM" id="SSF46785">
    <property type="entry name" value="Winged helix' DNA-binding domain"/>
    <property type="match status" value="1"/>
</dbReference>
<accession>A0ABW0VZL5</accession>
<dbReference type="CDD" id="cd07377">
    <property type="entry name" value="WHTH_GntR"/>
    <property type="match status" value="1"/>
</dbReference>
<dbReference type="PROSITE" id="PS50949">
    <property type="entry name" value="HTH_GNTR"/>
    <property type="match status" value="1"/>
</dbReference>
<dbReference type="Proteomes" id="UP001596047">
    <property type="component" value="Unassembled WGS sequence"/>
</dbReference>
<dbReference type="RefSeq" id="WP_379188734.1">
    <property type="nucleotide sequence ID" value="NZ_JBHSOW010000047.1"/>
</dbReference>
<dbReference type="SUPFAM" id="SSF53822">
    <property type="entry name" value="Periplasmic binding protein-like I"/>
    <property type="match status" value="1"/>
</dbReference>
<dbReference type="InterPro" id="IPR036388">
    <property type="entry name" value="WH-like_DNA-bd_sf"/>
</dbReference>
<evidence type="ECO:0000313" key="7">
    <source>
        <dbReference type="Proteomes" id="UP001596047"/>
    </source>
</evidence>
<dbReference type="InterPro" id="IPR046335">
    <property type="entry name" value="LacI/GalR-like_sensor"/>
</dbReference>
<reference evidence="7" key="1">
    <citation type="journal article" date="2019" name="Int. J. Syst. Evol. Microbiol.">
        <title>The Global Catalogue of Microorganisms (GCM) 10K type strain sequencing project: providing services to taxonomists for standard genome sequencing and annotation.</title>
        <authorList>
            <consortium name="The Broad Institute Genomics Platform"/>
            <consortium name="The Broad Institute Genome Sequencing Center for Infectious Disease"/>
            <person name="Wu L."/>
            <person name="Ma J."/>
        </authorList>
    </citation>
    <scope>NUCLEOTIDE SEQUENCE [LARGE SCALE GENOMIC DNA]</scope>
    <source>
        <strain evidence="7">CGMCC 1.3240</strain>
    </source>
</reference>
<keyword evidence="7" id="KW-1185">Reference proteome</keyword>
<dbReference type="InterPro" id="IPR036390">
    <property type="entry name" value="WH_DNA-bd_sf"/>
</dbReference>
<sequence>MQAPLYEQIYGFVYNQITTGQLKAGERVPSEKELADQFNVSRITTKKALESLAQEGLITRMRGKGSFVSEANIAHPLKHSAENTDKPDLQEHARAARIIGVLLPDISESYGFRLFRTIEEKTSEIGCHLLVKFTYDKQEEEEKAIQSLIKSGVDGLIVFPVHGEHYSKELLRLVIDGFPLVLVDRYMRGIPACSVHTNNEKACEELTDYLINKGHQEIALLSTPAENTTTLEDRLKGFSNAFIKRGLGLNPDHFVTNLFSTLPKSFESQNIQVDQQLLRNYIHSHPATTGFVACEYNLARVLKREIELMGKRVPEDYEIVCFDFLSDNFDAPQFVHVRQNEEAMGARAVEILGKLWNGATPPRQNIIDFDLMI</sequence>
<dbReference type="Pfam" id="PF13377">
    <property type="entry name" value="Peripla_BP_3"/>
    <property type="match status" value="1"/>
</dbReference>
<keyword evidence="3" id="KW-0238">DNA-binding</keyword>
<dbReference type="InterPro" id="IPR028082">
    <property type="entry name" value="Peripla_BP_I"/>
</dbReference>
<gene>
    <name evidence="6" type="ORF">ACFPYJ_13795</name>
</gene>
<dbReference type="Pfam" id="PF00392">
    <property type="entry name" value="GntR"/>
    <property type="match status" value="1"/>
</dbReference>
<dbReference type="InterPro" id="IPR000524">
    <property type="entry name" value="Tscrpt_reg_HTH_GntR"/>
</dbReference>
<evidence type="ECO:0000259" key="5">
    <source>
        <dbReference type="PROSITE" id="PS50949"/>
    </source>
</evidence>
<organism evidence="6 7">
    <name type="scientific">Paenibacillus solisilvae</name>
    <dbReference type="NCBI Taxonomy" id="2486751"/>
    <lineage>
        <taxon>Bacteria</taxon>
        <taxon>Bacillati</taxon>
        <taxon>Bacillota</taxon>
        <taxon>Bacilli</taxon>
        <taxon>Bacillales</taxon>
        <taxon>Paenibacillaceae</taxon>
        <taxon>Paenibacillus</taxon>
    </lineage>
</organism>
<evidence type="ECO:0000313" key="6">
    <source>
        <dbReference type="EMBL" id="MFC5650179.1"/>
    </source>
</evidence>
<keyword evidence="4" id="KW-0804">Transcription</keyword>
<comment type="caution">
    <text evidence="6">The sequence shown here is derived from an EMBL/GenBank/DDBJ whole genome shotgun (WGS) entry which is preliminary data.</text>
</comment>
<evidence type="ECO:0000256" key="2">
    <source>
        <dbReference type="ARBA" id="ARBA00023015"/>
    </source>
</evidence>
<keyword evidence="1" id="KW-0678">Repressor</keyword>
<name>A0ABW0VZL5_9BACL</name>
<feature type="domain" description="HTH gntR-type" evidence="5">
    <location>
        <begin position="3"/>
        <end position="71"/>
    </location>
</feature>
<dbReference type="Gene3D" id="1.10.10.10">
    <property type="entry name" value="Winged helix-like DNA-binding domain superfamily/Winged helix DNA-binding domain"/>
    <property type="match status" value="1"/>
</dbReference>
<dbReference type="CDD" id="cd06267">
    <property type="entry name" value="PBP1_LacI_sugar_binding-like"/>
    <property type="match status" value="1"/>
</dbReference>